<accession>A0ABS2TRN8</accession>
<sequence length="62" mass="6209">MSTTTVSPGPAAHGGTPLGTAPQHPRHVLGSALHAIRVFAVTAAEVVLLGSSDGAARRPDSR</sequence>
<reference evidence="2 3" key="1">
    <citation type="submission" date="2021-01" db="EMBL/GenBank/DDBJ databases">
        <title>Streptomyces acididurans sp. nov., isolated from a peat swamp forest soil.</title>
        <authorList>
            <person name="Chantavorakit T."/>
            <person name="Duangmal K."/>
        </authorList>
    </citation>
    <scope>NUCLEOTIDE SEQUENCE [LARGE SCALE GENOMIC DNA]</scope>
    <source>
        <strain evidence="2 3">KK5PA1</strain>
    </source>
</reference>
<evidence type="ECO:0000313" key="3">
    <source>
        <dbReference type="Proteomes" id="UP000749040"/>
    </source>
</evidence>
<dbReference type="Proteomes" id="UP000749040">
    <property type="component" value="Unassembled WGS sequence"/>
</dbReference>
<protein>
    <submittedName>
        <fullName evidence="2">Uncharacterized protein</fullName>
    </submittedName>
</protein>
<evidence type="ECO:0000313" key="2">
    <source>
        <dbReference type="EMBL" id="MBM9505181.1"/>
    </source>
</evidence>
<dbReference type="EMBL" id="JADKYB010000005">
    <property type="protein sequence ID" value="MBM9505181.1"/>
    <property type="molecule type" value="Genomic_DNA"/>
</dbReference>
<keyword evidence="3" id="KW-1185">Reference proteome</keyword>
<evidence type="ECO:0000256" key="1">
    <source>
        <dbReference type="SAM" id="MobiDB-lite"/>
    </source>
</evidence>
<gene>
    <name evidence="2" type="ORF">ITX44_11625</name>
</gene>
<organism evidence="2 3">
    <name type="scientific">Actinacidiphila acididurans</name>
    <dbReference type="NCBI Taxonomy" id="2784346"/>
    <lineage>
        <taxon>Bacteria</taxon>
        <taxon>Bacillati</taxon>
        <taxon>Actinomycetota</taxon>
        <taxon>Actinomycetes</taxon>
        <taxon>Kitasatosporales</taxon>
        <taxon>Streptomycetaceae</taxon>
        <taxon>Actinacidiphila</taxon>
    </lineage>
</organism>
<name>A0ABS2TRN8_9ACTN</name>
<dbReference type="RefSeq" id="WP_205357034.1">
    <property type="nucleotide sequence ID" value="NZ_JADKYB010000005.1"/>
</dbReference>
<proteinExistence type="predicted"/>
<feature type="region of interest" description="Disordered" evidence="1">
    <location>
        <begin position="1"/>
        <end position="25"/>
    </location>
</feature>
<comment type="caution">
    <text evidence="2">The sequence shown here is derived from an EMBL/GenBank/DDBJ whole genome shotgun (WGS) entry which is preliminary data.</text>
</comment>